<comment type="catalytic activity">
    <reaction evidence="8 9">
        <text>a 6-O-methyl-2'-deoxyguanosine in DNA + L-cysteinyl-[protein] = S-methyl-L-cysteinyl-[protein] + a 2'-deoxyguanosine in DNA</text>
        <dbReference type="Rhea" id="RHEA:24000"/>
        <dbReference type="Rhea" id="RHEA-COMP:10131"/>
        <dbReference type="Rhea" id="RHEA-COMP:10132"/>
        <dbReference type="Rhea" id="RHEA-COMP:11367"/>
        <dbReference type="Rhea" id="RHEA-COMP:11368"/>
        <dbReference type="ChEBI" id="CHEBI:29950"/>
        <dbReference type="ChEBI" id="CHEBI:82612"/>
        <dbReference type="ChEBI" id="CHEBI:85445"/>
        <dbReference type="ChEBI" id="CHEBI:85448"/>
        <dbReference type="EC" id="2.1.1.63"/>
    </reaction>
</comment>
<dbReference type="RefSeq" id="WP_134673909.1">
    <property type="nucleotide sequence ID" value="NZ_SPUH01000001.1"/>
</dbReference>
<dbReference type="InterPro" id="IPR036631">
    <property type="entry name" value="MGMT_N_sf"/>
</dbReference>
<dbReference type="SUPFAM" id="SSF53155">
    <property type="entry name" value="Methylated DNA-protein cysteine methyltransferase domain"/>
    <property type="match status" value="1"/>
</dbReference>
<keyword evidence="3 9" id="KW-0963">Cytoplasm</keyword>
<evidence type="ECO:0000259" key="10">
    <source>
        <dbReference type="Pfam" id="PF01035"/>
    </source>
</evidence>
<dbReference type="EMBL" id="SPUH01000001">
    <property type="protein sequence ID" value="TKS54534.1"/>
    <property type="molecule type" value="Genomic_DNA"/>
</dbReference>
<keyword evidence="7 9" id="KW-0234">DNA repair</keyword>
<proteinExistence type="inferred from homology"/>
<sequence length="164" mass="17507">MNVHYTHVDSPVGLLLLAASDAGLHAIGFPENRHPVRMGADWREGTHPLIEEARRQLAAYFAGERRHFDLPLAPHGTPFQRSVWQALADIPYGVTASYAELATRVGRPGAARAVGAANGRNPLPIVLPCHRVIGAGGDLTGFGGGLPTKRYLLALEGALPRALL</sequence>
<protein>
    <recommendedName>
        <fullName evidence="9">Methylated-DNA--protein-cysteine methyltransferase</fullName>
        <ecNumber evidence="9">2.1.1.63</ecNumber>
    </recommendedName>
    <alternativeName>
        <fullName evidence="9">6-O-methylguanine-DNA methyltransferase</fullName>
        <shortName evidence="9">MGMT</shortName>
    </alternativeName>
    <alternativeName>
        <fullName evidence="9">O-6-methylguanine-DNA-alkyltransferase</fullName>
    </alternativeName>
</protein>
<evidence type="ECO:0000256" key="1">
    <source>
        <dbReference type="ARBA" id="ARBA00001286"/>
    </source>
</evidence>
<name>A0A4Z1R4G2_9GAMM</name>
<comment type="similarity">
    <text evidence="2 9">Belongs to the MGMT family.</text>
</comment>
<evidence type="ECO:0000256" key="6">
    <source>
        <dbReference type="ARBA" id="ARBA00022763"/>
    </source>
</evidence>
<comment type="catalytic activity">
    <reaction evidence="1 9">
        <text>a 4-O-methyl-thymidine in DNA + L-cysteinyl-[protein] = a thymidine in DNA + S-methyl-L-cysteinyl-[protein]</text>
        <dbReference type="Rhea" id="RHEA:53428"/>
        <dbReference type="Rhea" id="RHEA-COMP:10131"/>
        <dbReference type="Rhea" id="RHEA-COMP:10132"/>
        <dbReference type="Rhea" id="RHEA-COMP:13555"/>
        <dbReference type="Rhea" id="RHEA-COMP:13556"/>
        <dbReference type="ChEBI" id="CHEBI:29950"/>
        <dbReference type="ChEBI" id="CHEBI:82612"/>
        <dbReference type="ChEBI" id="CHEBI:137386"/>
        <dbReference type="ChEBI" id="CHEBI:137387"/>
        <dbReference type="EC" id="2.1.1.63"/>
    </reaction>
</comment>
<organism evidence="12 13">
    <name type="scientific">Luteimonas yindakuii</name>
    <dbReference type="NCBI Taxonomy" id="2565782"/>
    <lineage>
        <taxon>Bacteria</taxon>
        <taxon>Pseudomonadati</taxon>
        <taxon>Pseudomonadota</taxon>
        <taxon>Gammaproteobacteria</taxon>
        <taxon>Lysobacterales</taxon>
        <taxon>Lysobacteraceae</taxon>
        <taxon>Luteimonas</taxon>
    </lineage>
</organism>
<gene>
    <name evidence="12" type="ORF">E4582_07040</name>
</gene>
<accession>A0A4Z1R4G2</accession>
<dbReference type="AlphaFoldDB" id="A0A4Z1R4G2"/>
<dbReference type="GO" id="GO:0003908">
    <property type="term" value="F:methylated-DNA-[protein]-cysteine S-methyltransferase activity"/>
    <property type="evidence" value="ECO:0007669"/>
    <property type="project" value="UniProtKB-UniRule"/>
</dbReference>
<comment type="subcellular location">
    <subcellularLocation>
        <location evidence="9">Cytoplasm</location>
    </subcellularLocation>
</comment>
<comment type="miscellaneous">
    <text evidence="9">This enzyme catalyzes only one turnover and therefore is not strictly catalytic. According to one definition, an enzyme is a biocatalyst that acts repeatedly and over many reaction cycles.</text>
</comment>
<feature type="domain" description="Methylated-DNA-[protein]-cysteine S-methyltransferase DNA binding" evidence="10">
    <location>
        <begin position="78"/>
        <end position="158"/>
    </location>
</feature>
<dbReference type="InterPro" id="IPR008332">
    <property type="entry name" value="MethylG_MeTrfase_N"/>
</dbReference>
<evidence type="ECO:0000256" key="8">
    <source>
        <dbReference type="ARBA" id="ARBA00049348"/>
    </source>
</evidence>
<evidence type="ECO:0000256" key="7">
    <source>
        <dbReference type="ARBA" id="ARBA00023204"/>
    </source>
</evidence>
<evidence type="ECO:0000313" key="13">
    <source>
        <dbReference type="Proteomes" id="UP000298681"/>
    </source>
</evidence>
<dbReference type="InterPro" id="IPR036388">
    <property type="entry name" value="WH-like_DNA-bd_sf"/>
</dbReference>
<keyword evidence="6 9" id="KW-0227">DNA damage</keyword>
<dbReference type="Pfam" id="PF02870">
    <property type="entry name" value="Methyltransf_1N"/>
    <property type="match status" value="1"/>
</dbReference>
<dbReference type="Gene3D" id="3.30.160.70">
    <property type="entry name" value="Methylated DNA-protein cysteine methyltransferase domain"/>
    <property type="match status" value="1"/>
</dbReference>
<dbReference type="InterPro" id="IPR023546">
    <property type="entry name" value="MGMT"/>
</dbReference>
<dbReference type="PANTHER" id="PTHR10815">
    <property type="entry name" value="METHYLATED-DNA--PROTEIN-CYSTEINE METHYLTRANSFERASE"/>
    <property type="match status" value="1"/>
</dbReference>
<feature type="active site" description="Nucleophile; methyl group acceptor" evidence="9">
    <location>
        <position position="129"/>
    </location>
</feature>
<dbReference type="EC" id="2.1.1.63" evidence="9"/>
<dbReference type="GO" id="GO:0005737">
    <property type="term" value="C:cytoplasm"/>
    <property type="evidence" value="ECO:0007669"/>
    <property type="project" value="UniProtKB-SubCell"/>
</dbReference>
<evidence type="ECO:0000256" key="2">
    <source>
        <dbReference type="ARBA" id="ARBA00008711"/>
    </source>
</evidence>
<dbReference type="NCBIfam" id="TIGR00589">
    <property type="entry name" value="ogt"/>
    <property type="match status" value="1"/>
</dbReference>
<dbReference type="PROSITE" id="PS00374">
    <property type="entry name" value="MGMT"/>
    <property type="match status" value="1"/>
</dbReference>
<dbReference type="Pfam" id="PF01035">
    <property type="entry name" value="DNA_binding_1"/>
    <property type="match status" value="1"/>
</dbReference>
<evidence type="ECO:0000256" key="4">
    <source>
        <dbReference type="ARBA" id="ARBA00022603"/>
    </source>
</evidence>
<dbReference type="InterPro" id="IPR036217">
    <property type="entry name" value="MethylDNA_cys_MeTrfase_DNAb"/>
</dbReference>
<keyword evidence="5 9" id="KW-0808">Transferase</keyword>
<dbReference type="HAMAP" id="MF_00772">
    <property type="entry name" value="OGT"/>
    <property type="match status" value="1"/>
</dbReference>
<dbReference type="CDD" id="cd06445">
    <property type="entry name" value="ATase"/>
    <property type="match status" value="1"/>
</dbReference>
<feature type="domain" description="Methylguanine DNA methyltransferase ribonuclease-like" evidence="11">
    <location>
        <begin position="3"/>
        <end position="74"/>
    </location>
</feature>
<dbReference type="GO" id="GO:0006307">
    <property type="term" value="P:DNA alkylation repair"/>
    <property type="evidence" value="ECO:0007669"/>
    <property type="project" value="UniProtKB-UniRule"/>
</dbReference>
<reference evidence="12 13" key="1">
    <citation type="submission" date="2019-01" db="EMBL/GenBank/DDBJ databases">
        <authorList>
            <person name="Zhang S."/>
        </authorList>
    </citation>
    <scope>NUCLEOTIDE SEQUENCE [LARGE SCALE GENOMIC DNA]</scope>
    <source>
        <strain evidence="12 13">1626</strain>
    </source>
</reference>
<evidence type="ECO:0000256" key="5">
    <source>
        <dbReference type="ARBA" id="ARBA00022679"/>
    </source>
</evidence>
<evidence type="ECO:0000256" key="9">
    <source>
        <dbReference type="HAMAP-Rule" id="MF_00772"/>
    </source>
</evidence>
<dbReference type="InterPro" id="IPR014048">
    <property type="entry name" value="MethylDNA_cys_MeTrfase_DNA-bd"/>
</dbReference>
<evidence type="ECO:0000256" key="3">
    <source>
        <dbReference type="ARBA" id="ARBA00022490"/>
    </source>
</evidence>
<evidence type="ECO:0000259" key="11">
    <source>
        <dbReference type="Pfam" id="PF02870"/>
    </source>
</evidence>
<dbReference type="Proteomes" id="UP000298681">
    <property type="component" value="Unassembled WGS sequence"/>
</dbReference>
<dbReference type="SUPFAM" id="SSF46767">
    <property type="entry name" value="Methylated DNA-protein cysteine methyltransferase, C-terminal domain"/>
    <property type="match status" value="1"/>
</dbReference>
<dbReference type="GO" id="GO:0032259">
    <property type="term" value="P:methylation"/>
    <property type="evidence" value="ECO:0007669"/>
    <property type="project" value="UniProtKB-KW"/>
</dbReference>
<dbReference type="FunFam" id="1.10.10.10:FF:000214">
    <property type="entry name" value="Methylated-DNA--protein-cysteine methyltransferase"/>
    <property type="match status" value="1"/>
</dbReference>
<comment type="function">
    <text evidence="9">Involved in the cellular defense against the biological effects of O6-methylguanine (O6-MeG) and O4-methylthymine (O4-MeT) in DNA. Repairs the methylated nucleobase in DNA by stoichiometrically transferring the methyl group to a cysteine residue in the enzyme. This is a suicide reaction: the enzyme is irreversibly inactivated.</text>
</comment>
<dbReference type="Gene3D" id="1.10.10.10">
    <property type="entry name" value="Winged helix-like DNA-binding domain superfamily/Winged helix DNA-binding domain"/>
    <property type="match status" value="1"/>
</dbReference>
<keyword evidence="13" id="KW-1185">Reference proteome</keyword>
<dbReference type="InterPro" id="IPR001497">
    <property type="entry name" value="MethylDNA_cys_MeTrfase_AS"/>
</dbReference>
<comment type="caution">
    <text evidence="12">The sequence shown here is derived from an EMBL/GenBank/DDBJ whole genome shotgun (WGS) entry which is preliminary data.</text>
</comment>
<dbReference type="PANTHER" id="PTHR10815:SF5">
    <property type="entry name" value="METHYLATED-DNA--PROTEIN-CYSTEINE METHYLTRANSFERASE"/>
    <property type="match status" value="1"/>
</dbReference>
<evidence type="ECO:0000313" key="12">
    <source>
        <dbReference type="EMBL" id="TKS54534.1"/>
    </source>
</evidence>
<keyword evidence="4 9" id="KW-0489">Methyltransferase</keyword>